<accession>A0ACC6M2Z5</accession>
<proteinExistence type="predicted"/>
<reference evidence="1" key="1">
    <citation type="submission" date="2023-11" db="EMBL/GenBank/DDBJ databases">
        <title>Gracilibacillus pellucida a moderately halophilic bacterium isolated from saline soil in Xinjiang province.</title>
        <authorList>
            <person name="Zhang Z."/>
            <person name="Tan F."/>
            <person name="Wang Y."/>
            <person name="Xia M."/>
        </authorList>
    </citation>
    <scope>NUCLEOTIDE SEQUENCE</scope>
    <source>
        <strain evidence="1">S3-1-1</strain>
    </source>
</reference>
<protein>
    <submittedName>
        <fullName evidence="1">Uncharacterized protein</fullName>
    </submittedName>
</protein>
<sequence>MRIQKSLKWLVLAVSIVVIAFVSVIFLVIGTDTEEKETAQSDRELENNLPNEQEDKEKKEDVQEDITEEEGFL</sequence>
<name>A0ACC6M2Z5_9BACI</name>
<evidence type="ECO:0000313" key="1">
    <source>
        <dbReference type="EMBL" id="MDX8045328.1"/>
    </source>
</evidence>
<evidence type="ECO:0000313" key="2">
    <source>
        <dbReference type="Proteomes" id="UP001277972"/>
    </source>
</evidence>
<dbReference type="Proteomes" id="UP001277972">
    <property type="component" value="Unassembled WGS sequence"/>
</dbReference>
<dbReference type="EMBL" id="JAWZSR010000002">
    <property type="protein sequence ID" value="MDX8045328.1"/>
    <property type="molecule type" value="Genomic_DNA"/>
</dbReference>
<comment type="caution">
    <text evidence="1">The sequence shown here is derived from an EMBL/GenBank/DDBJ whole genome shotgun (WGS) entry which is preliminary data.</text>
</comment>
<keyword evidence="2" id="KW-1185">Reference proteome</keyword>
<organism evidence="1 2">
    <name type="scientific">Gracilibacillus pellucidus</name>
    <dbReference type="NCBI Taxonomy" id="3095368"/>
    <lineage>
        <taxon>Bacteria</taxon>
        <taxon>Bacillati</taxon>
        <taxon>Bacillota</taxon>
        <taxon>Bacilli</taxon>
        <taxon>Bacillales</taxon>
        <taxon>Bacillaceae</taxon>
        <taxon>Gracilibacillus</taxon>
    </lineage>
</organism>
<gene>
    <name evidence="1" type="ORF">SH601_04935</name>
</gene>